<evidence type="ECO:0000313" key="4">
    <source>
        <dbReference type="EMBL" id="PWA85869.1"/>
    </source>
</evidence>
<evidence type="ECO:0000256" key="3">
    <source>
        <dbReference type="PROSITE-ProRule" id="PRU00221"/>
    </source>
</evidence>
<comment type="caution">
    <text evidence="4">The sequence shown here is derived from an EMBL/GenBank/DDBJ whole genome shotgun (WGS) entry which is preliminary data.</text>
</comment>
<dbReference type="InterPro" id="IPR001680">
    <property type="entry name" value="WD40_rpt"/>
</dbReference>
<dbReference type="InterPro" id="IPR015943">
    <property type="entry name" value="WD40/YVTN_repeat-like_dom_sf"/>
</dbReference>
<dbReference type="OrthoDB" id="10262475at2759"/>
<reference evidence="4 5" key="1">
    <citation type="journal article" date="2018" name="Mol. Plant">
        <title>The genome of Artemisia annua provides insight into the evolution of Asteraceae family and artemisinin biosynthesis.</title>
        <authorList>
            <person name="Shen Q."/>
            <person name="Zhang L."/>
            <person name="Liao Z."/>
            <person name="Wang S."/>
            <person name="Yan T."/>
            <person name="Shi P."/>
            <person name="Liu M."/>
            <person name="Fu X."/>
            <person name="Pan Q."/>
            <person name="Wang Y."/>
            <person name="Lv Z."/>
            <person name="Lu X."/>
            <person name="Zhang F."/>
            <person name="Jiang W."/>
            <person name="Ma Y."/>
            <person name="Chen M."/>
            <person name="Hao X."/>
            <person name="Li L."/>
            <person name="Tang Y."/>
            <person name="Lv G."/>
            <person name="Zhou Y."/>
            <person name="Sun X."/>
            <person name="Brodelius P.E."/>
            <person name="Rose J.K.C."/>
            <person name="Tang K."/>
        </authorList>
    </citation>
    <scope>NUCLEOTIDE SEQUENCE [LARGE SCALE GENOMIC DNA]</scope>
    <source>
        <strain evidence="5">cv. Huhao1</strain>
        <tissue evidence="4">Leaf</tissue>
    </source>
</reference>
<keyword evidence="1 3" id="KW-0853">WD repeat</keyword>
<dbReference type="InterPro" id="IPR036322">
    <property type="entry name" value="WD40_repeat_dom_sf"/>
</dbReference>
<keyword evidence="2" id="KW-0677">Repeat</keyword>
<evidence type="ECO:0000313" key="5">
    <source>
        <dbReference type="Proteomes" id="UP000245207"/>
    </source>
</evidence>
<gene>
    <name evidence="4" type="ORF">CTI12_AA137310</name>
</gene>
<evidence type="ECO:0000256" key="2">
    <source>
        <dbReference type="ARBA" id="ARBA00022737"/>
    </source>
</evidence>
<dbReference type="EMBL" id="PKPP01001079">
    <property type="protein sequence ID" value="PWA85869.1"/>
    <property type="molecule type" value="Genomic_DNA"/>
</dbReference>
<dbReference type="Proteomes" id="UP000245207">
    <property type="component" value="Unassembled WGS sequence"/>
</dbReference>
<accession>A0A2U1PJE7</accession>
<dbReference type="Gene3D" id="2.130.10.10">
    <property type="entry name" value="YVTN repeat-like/Quinoprotein amine dehydrogenase"/>
    <property type="match status" value="1"/>
</dbReference>
<name>A0A2U1PJE7_ARTAN</name>
<proteinExistence type="predicted"/>
<dbReference type="PROSITE" id="PS50082">
    <property type="entry name" value="WD_REPEATS_2"/>
    <property type="match status" value="1"/>
</dbReference>
<sequence>MSSHTTRKRGLSTGKFVGNNRFHPICTVRIRLIAHEPRTNISHGILTVFRQDLLSDAFQRQRRKDTILQLNYDIFVTGTNDGYVTIWNAQSKKRVFEMPKLENSIASLSYNREGQFLAIASSYTYQEATELLVHLLMFPLSVGITFSCSRLCHTHMFQHDSTLTGV</sequence>
<dbReference type="PANTHER" id="PTHR10971">
    <property type="entry name" value="MRNA EXPORT FACTOR AND BUB3"/>
    <property type="match status" value="1"/>
</dbReference>
<feature type="repeat" description="WD" evidence="3">
    <location>
        <begin position="75"/>
        <end position="97"/>
    </location>
</feature>
<protein>
    <submittedName>
        <fullName evidence="4">Nucleic acid-binding, OB-fold</fullName>
    </submittedName>
</protein>
<dbReference type="STRING" id="35608.A0A2U1PJE7"/>
<evidence type="ECO:0000256" key="1">
    <source>
        <dbReference type="ARBA" id="ARBA00022574"/>
    </source>
</evidence>
<dbReference type="SUPFAM" id="SSF50978">
    <property type="entry name" value="WD40 repeat-like"/>
    <property type="match status" value="1"/>
</dbReference>
<organism evidence="4 5">
    <name type="scientific">Artemisia annua</name>
    <name type="common">Sweet wormwood</name>
    <dbReference type="NCBI Taxonomy" id="35608"/>
    <lineage>
        <taxon>Eukaryota</taxon>
        <taxon>Viridiplantae</taxon>
        <taxon>Streptophyta</taxon>
        <taxon>Embryophyta</taxon>
        <taxon>Tracheophyta</taxon>
        <taxon>Spermatophyta</taxon>
        <taxon>Magnoliopsida</taxon>
        <taxon>eudicotyledons</taxon>
        <taxon>Gunneridae</taxon>
        <taxon>Pentapetalae</taxon>
        <taxon>asterids</taxon>
        <taxon>campanulids</taxon>
        <taxon>Asterales</taxon>
        <taxon>Asteraceae</taxon>
        <taxon>Asteroideae</taxon>
        <taxon>Anthemideae</taxon>
        <taxon>Artemisiinae</taxon>
        <taxon>Artemisia</taxon>
    </lineage>
</organism>
<dbReference type="AlphaFoldDB" id="A0A2U1PJE7"/>
<keyword evidence="5" id="KW-1185">Reference proteome</keyword>